<gene>
    <name evidence="1" type="primary">AlNc14C91G5675</name>
    <name evidence="2" type="synonym">AlNc14C326G10648</name>
    <name evidence="1" type="ORF">ALNC14_064470</name>
    <name evidence="2" type="ORF">ALNC14_120040</name>
</gene>
<evidence type="ECO:0000313" key="1">
    <source>
        <dbReference type="EMBL" id="CCA20304.1"/>
    </source>
</evidence>
<reference evidence="1" key="1">
    <citation type="journal article" date="2011" name="PLoS Biol.">
        <title>Gene gain and loss during evolution of obligate parasitism in the white rust pathogen of Arabidopsis thaliana.</title>
        <authorList>
            <person name="Kemen E."/>
            <person name="Gardiner A."/>
            <person name="Schultz-Larsen T."/>
            <person name="Kemen A.C."/>
            <person name="Balmuth A.L."/>
            <person name="Robert-Seilaniantz A."/>
            <person name="Bailey K."/>
            <person name="Holub E."/>
            <person name="Studholme D.J."/>
            <person name="Maclean D."/>
            <person name="Jones J.D."/>
        </authorList>
    </citation>
    <scope>NUCLEOTIDE SEQUENCE</scope>
</reference>
<accession>F0WGE3</accession>
<dbReference type="AlphaFoldDB" id="F0WGE3"/>
<protein>
    <submittedName>
        <fullName evidence="2">AlNc14C326G10648 protein</fullName>
    </submittedName>
    <submittedName>
        <fullName evidence="1">AlNc14C91G5675 protein</fullName>
    </submittedName>
</protein>
<dbReference type="EMBL" id="FR824371">
    <property type="protein sequence ID" value="CCA25860.1"/>
    <property type="molecule type" value="Genomic_DNA"/>
</dbReference>
<dbReference type="HOGENOM" id="CLU_2445367_0_0_1"/>
<proteinExistence type="predicted"/>
<evidence type="ECO:0000313" key="2">
    <source>
        <dbReference type="EMBL" id="CCA25860.1"/>
    </source>
</evidence>
<reference evidence="1" key="2">
    <citation type="submission" date="2011-02" db="EMBL/GenBank/DDBJ databases">
        <authorList>
            <person name="MacLean D."/>
        </authorList>
    </citation>
    <scope>NUCLEOTIDE SEQUENCE</scope>
</reference>
<dbReference type="EMBL" id="FR824136">
    <property type="protein sequence ID" value="CCA20304.1"/>
    <property type="molecule type" value="Genomic_DNA"/>
</dbReference>
<sequence length="90" mass="10018">MQVALNQCISLVKTDSVLCARLRSLTTRYSKSLFLPSRGHLNLVELPGTLRLLDIIGTPAGRCYKANLRVGRLLKPGCSRHVSQHPHQEI</sequence>
<name>F0WGE3_9STRA</name>
<organism evidence="1">
    <name type="scientific">Albugo laibachii Nc14</name>
    <dbReference type="NCBI Taxonomy" id="890382"/>
    <lineage>
        <taxon>Eukaryota</taxon>
        <taxon>Sar</taxon>
        <taxon>Stramenopiles</taxon>
        <taxon>Oomycota</taxon>
        <taxon>Peronosporomycetes</taxon>
        <taxon>Albuginales</taxon>
        <taxon>Albuginaceae</taxon>
        <taxon>Albugo</taxon>
    </lineage>
</organism>